<reference evidence="10 11" key="1">
    <citation type="submission" date="2020-07" db="EMBL/GenBank/DDBJ databases">
        <title>Transfer of Campylobacter canadensis to the novel genus Avispirillum gen. nov., that also includes two novel species recovered from migratory waterfowl: Avispirillum anseris sp. nov. and Avispirillum brantae sp. nov.</title>
        <authorList>
            <person name="Miller W.G."/>
            <person name="Chapman M.H."/>
            <person name="Yee E."/>
            <person name="Inglis G.D."/>
        </authorList>
    </citation>
    <scope>NUCLEOTIDE SEQUENCE [LARGE SCALE GENOMIC DNA]</scope>
    <source>
        <strain evidence="10 11">L283</strain>
    </source>
</reference>
<dbReference type="InterPro" id="IPR027417">
    <property type="entry name" value="P-loop_NTPase"/>
</dbReference>
<dbReference type="SUPFAM" id="SSF52540">
    <property type="entry name" value="P-loop containing nucleoside triphosphate hydrolases"/>
    <property type="match status" value="1"/>
</dbReference>
<keyword evidence="8" id="KW-0235">DNA replication</keyword>
<name>A0ABS7WTW4_9BACT</name>
<dbReference type="GO" id="GO:0003887">
    <property type="term" value="F:DNA-directed DNA polymerase activity"/>
    <property type="evidence" value="ECO:0007669"/>
    <property type="project" value="UniProtKB-EC"/>
</dbReference>
<dbReference type="SMART" id="SM00382">
    <property type="entry name" value="AAA"/>
    <property type="match status" value="1"/>
</dbReference>
<evidence type="ECO:0000259" key="9">
    <source>
        <dbReference type="SMART" id="SM00382"/>
    </source>
</evidence>
<dbReference type="CDD" id="cd18137">
    <property type="entry name" value="HLD_clamp_pol_III_gamma_tau"/>
    <property type="match status" value="1"/>
</dbReference>
<comment type="caution">
    <text evidence="10">The sequence shown here is derived from an EMBL/GenBank/DDBJ whole genome shotgun (WGS) entry which is preliminary data.</text>
</comment>
<keyword evidence="6 8" id="KW-0239">DNA-directed DNA polymerase</keyword>
<dbReference type="InterPro" id="IPR003593">
    <property type="entry name" value="AAA+_ATPase"/>
</dbReference>
<dbReference type="Proteomes" id="UP000786183">
    <property type="component" value="Unassembled WGS sequence"/>
</dbReference>
<dbReference type="InterPro" id="IPR050238">
    <property type="entry name" value="DNA_Rep/Repair_Clamp_Loader"/>
</dbReference>
<comment type="catalytic activity">
    <reaction evidence="7 8">
        <text>DNA(n) + a 2'-deoxyribonucleoside 5'-triphosphate = DNA(n+1) + diphosphate</text>
        <dbReference type="Rhea" id="RHEA:22508"/>
        <dbReference type="Rhea" id="RHEA-COMP:17339"/>
        <dbReference type="Rhea" id="RHEA-COMP:17340"/>
        <dbReference type="ChEBI" id="CHEBI:33019"/>
        <dbReference type="ChEBI" id="CHEBI:61560"/>
        <dbReference type="ChEBI" id="CHEBI:173112"/>
        <dbReference type="EC" id="2.7.7.7"/>
    </reaction>
</comment>
<dbReference type="Pfam" id="PF13177">
    <property type="entry name" value="DNA_pol3_delta2"/>
    <property type="match status" value="1"/>
</dbReference>
<dbReference type="Gene3D" id="1.10.8.60">
    <property type="match status" value="1"/>
</dbReference>
<evidence type="ECO:0000256" key="8">
    <source>
        <dbReference type="RuleBase" id="RU364063"/>
    </source>
</evidence>
<gene>
    <name evidence="8 10" type="primary">dnaX</name>
    <name evidence="10" type="ORF">AVCANL283_07685</name>
</gene>
<dbReference type="InterPro" id="IPR012763">
    <property type="entry name" value="DNA_pol_III_sug/sutau_N"/>
</dbReference>
<dbReference type="EMBL" id="JACGBB010000021">
    <property type="protein sequence ID" value="MBZ7987973.1"/>
    <property type="molecule type" value="Genomic_DNA"/>
</dbReference>
<evidence type="ECO:0000313" key="10">
    <source>
        <dbReference type="EMBL" id="MBZ7987973.1"/>
    </source>
</evidence>
<evidence type="ECO:0000256" key="4">
    <source>
        <dbReference type="ARBA" id="ARBA00022833"/>
    </source>
</evidence>
<dbReference type="PANTHER" id="PTHR11669">
    <property type="entry name" value="REPLICATION FACTOR C / DNA POLYMERASE III GAMMA-TAU SUBUNIT"/>
    <property type="match status" value="1"/>
</dbReference>
<keyword evidence="8 10" id="KW-0808">Transferase</keyword>
<keyword evidence="8 10" id="KW-0548">Nucleotidyltransferase</keyword>
<dbReference type="NCBIfam" id="TIGR02397">
    <property type="entry name" value="dnaX_nterm"/>
    <property type="match status" value="1"/>
</dbReference>
<dbReference type="InterPro" id="IPR045085">
    <property type="entry name" value="HLD_clamp_pol_III_gamma_tau"/>
</dbReference>
<dbReference type="EC" id="2.7.7.7" evidence="8"/>
<evidence type="ECO:0000256" key="1">
    <source>
        <dbReference type="ARBA" id="ARBA00006360"/>
    </source>
</evidence>
<dbReference type="PANTHER" id="PTHR11669:SF0">
    <property type="entry name" value="PROTEIN STICHEL-LIKE 2"/>
    <property type="match status" value="1"/>
</dbReference>
<keyword evidence="5 8" id="KW-0067">ATP-binding</keyword>
<comment type="similarity">
    <text evidence="1 8">Belongs to the DnaX/STICHEL family.</text>
</comment>
<dbReference type="CDD" id="cd00009">
    <property type="entry name" value="AAA"/>
    <property type="match status" value="1"/>
</dbReference>
<dbReference type="Gene3D" id="3.40.50.300">
    <property type="entry name" value="P-loop containing nucleotide triphosphate hydrolases"/>
    <property type="match status" value="1"/>
</dbReference>
<feature type="domain" description="AAA+ ATPase" evidence="9">
    <location>
        <begin position="36"/>
        <end position="173"/>
    </location>
</feature>
<accession>A0ABS7WTW4</accession>
<evidence type="ECO:0000256" key="7">
    <source>
        <dbReference type="ARBA" id="ARBA00049244"/>
    </source>
</evidence>
<evidence type="ECO:0000256" key="2">
    <source>
        <dbReference type="ARBA" id="ARBA00022723"/>
    </source>
</evidence>
<keyword evidence="2" id="KW-0479">Metal-binding</keyword>
<sequence length="574" mass="66168">MMQAITLKYRPKSYDDLIGQSTVSKSLKFALDNQQIANAYLFSGLRGSGKTSSARILARCLNCKEKISSSPCMHCENCLAQNPSDVYELDAASNRGIESIQELIENTKFTPMHSRFKIFIIDEVHMLTKEAFNALLKTLEEPPSYVKFILATTDPNKIPATILSRVLHFRFKAISSSQITNRMKFILDNEKINYEEEALFIIARSANGSLRDALTLLEQAIIYSQNNVNTINVSTMLGIIDTNIIKNFFADILRANDDGIFKFLELAKEYEVNMILDEMSAYLKQAFFNKDRNFSLLLYERFFAILSKARYMAKISDDDEFNLCVMAFMLKEACYLKEVDEEIVKIQKEENKNTLFDDFVRQIQKRDYKLGLIFTNNTTFVSQNESEFVIKVNPKNEEEKNYFKQLFTVVKDIFASLDNSKKLVITSDYNQNNTQNNNSDDKDLQAKNKIANIQANLSISPKNYEQEEKEQMPEMQSDDFLSDDYELELDNIDELMIPEEALINLDDNVIDIILSAVIRLEIENNTLLVYVNPPYDEVELNILRANLINVIKKSIITLKLQDFKVINIQNEKKK</sequence>
<keyword evidence="4" id="KW-0862">Zinc</keyword>
<protein>
    <recommendedName>
        <fullName evidence="8">DNA polymerase III subunit gamma/tau</fullName>
        <ecNumber evidence="8">2.7.7.7</ecNumber>
    </recommendedName>
</protein>
<evidence type="ECO:0000256" key="6">
    <source>
        <dbReference type="ARBA" id="ARBA00022932"/>
    </source>
</evidence>
<keyword evidence="3 8" id="KW-0547">Nucleotide-binding</keyword>
<dbReference type="Pfam" id="PF22608">
    <property type="entry name" value="DNAX_ATPase_lid"/>
    <property type="match status" value="1"/>
</dbReference>
<organism evidence="10 11">
    <name type="scientific">Campylobacter canadensis</name>
    <dbReference type="NCBI Taxonomy" id="449520"/>
    <lineage>
        <taxon>Bacteria</taxon>
        <taxon>Pseudomonadati</taxon>
        <taxon>Campylobacterota</taxon>
        <taxon>Epsilonproteobacteria</taxon>
        <taxon>Campylobacterales</taxon>
        <taxon>Campylobacteraceae</taxon>
        <taxon>Campylobacter</taxon>
    </lineage>
</organism>
<dbReference type="RefSeq" id="WP_172234413.1">
    <property type="nucleotide sequence ID" value="NZ_JACGBI010000024.1"/>
</dbReference>
<comment type="subunit">
    <text evidence="8">DNA polymerase III contains a core (composed of alpha, epsilon and theta chains) that associates with a tau subunit. This core dimerizes to form the POLIII' complex. PolIII' associates with the gamma complex (composed of gamma, delta, delta', psi and chi chains) and with the beta chain to form the complete DNA polymerase III complex.</text>
</comment>
<keyword evidence="11" id="KW-1185">Reference proteome</keyword>
<proteinExistence type="inferred from homology"/>
<evidence type="ECO:0000256" key="5">
    <source>
        <dbReference type="ARBA" id="ARBA00022840"/>
    </source>
</evidence>
<evidence type="ECO:0000256" key="3">
    <source>
        <dbReference type="ARBA" id="ARBA00022741"/>
    </source>
</evidence>
<evidence type="ECO:0000313" key="11">
    <source>
        <dbReference type="Proteomes" id="UP000786183"/>
    </source>
</evidence>
<comment type="function">
    <text evidence="8">DNA polymerase III is a complex, multichain enzyme responsible for most of the replicative synthesis in bacteria. This DNA polymerase also exhibits 3' to 5' exonuclease activity.</text>
</comment>